<feature type="domain" description="FlgD/Vpr Ig-like" evidence="1">
    <location>
        <begin position="602"/>
        <end position="653"/>
    </location>
</feature>
<dbReference type="AlphaFoldDB" id="A0A1M3L594"/>
<evidence type="ECO:0000313" key="2">
    <source>
        <dbReference type="EMBL" id="OJX60715.1"/>
    </source>
</evidence>
<dbReference type="InterPro" id="IPR026444">
    <property type="entry name" value="Secre_tail"/>
</dbReference>
<dbReference type="Gene3D" id="2.60.40.4070">
    <property type="match status" value="1"/>
</dbReference>
<dbReference type="Pfam" id="PF13860">
    <property type="entry name" value="FlgD_ig"/>
    <property type="match status" value="1"/>
</dbReference>
<dbReference type="STRING" id="1895771.BGO89_03850"/>
<dbReference type="NCBIfam" id="TIGR04183">
    <property type="entry name" value="Por_Secre_tail"/>
    <property type="match status" value="1"/>
</dbReference>
<evidence type="ECO:0000259" key="1">
    <source>
        <dbReference type="Pfam" id="PF13860"/>
    </source>
</evidence>
<reference evidence="2 3" key="1">
    <citation type="submission" date="2016-09" db="EMBL/GenBank/DDBJ databases">
        <title>Genome-resolved meta-omics ties microbial dynamics to process performance in biotechnology for thiocyanate degradation.</title>
        <authorList>
            <person name="Kantor R.S."/>
            <person name="Huddy R.J."/>
            <person name="Iyer R."/>
            <person name="Thomas B.C."/>
            <person name="Brown C.T."/>
            <person name="Anantharaman K."/>
            <person name="Tringe S."/>
            <person name="Hettich R.L."/>
            <person name="Harrison S.T."/>
            <person name="Banfield J.F."/>
        </authorList>
    </citation>
    <scope>NUCLEOTIDE SEQUENCE [LARGE SCALE GENOMIC DNA]</scope>
    <source>
        <strain evidence="2">59-99</strain>
    </source>
</reference>
<protein>
    <recommendedName>
        <fullName evidence="1">FlgD/Vpr Ig-like domain-containing protein</fullName>
    </recommendedName>
</protein>
<name>A0A1M3L594_9BACT</name>
<dbReference type="Proteomes" id="UP000184233">
    <property type="component" value="Unassembled WGS sequence"/>
</dbReference>
<sequence>MGAVDGMAQQIFNQFRQPTLEVGRPYRDLDVCPVSRLNKNVLPPTAFVLPPTNINDVDDGYAFVAFPATFRFNYNGQEQTGIWVSVNGFATFDNTKLVPAKQSVGLFTNSASYPDNVVAPFWGDHRYRMPIDVAGGYMPSEISWAFDVDRDENCDTIKPVRRCLIIQWKNLNINDQSINSSVGNFQARLYEAPSDDNYQGDIEFAYGQVGGNPYTSNTTVVTRNATVGIKGNGGFPGFLSDFWNGLVYVPALGANVRTDSTSIWQPSGGRSDAVIRFTAIVRFTFDMWGYGDADTSAARNQRHENLPQNRRVTANDARVIMRSIATGRLLDSVWKRQAYQGDVNHSGRFYFTKLNRAFTADSIDPILNPTPPHIVIWRRTIDVEQYFPGQVVLPTTGKQVLRVMFEGDGLYGVNGRAPDVSNLSQIYYEVTEYDAALIMRYISGRLPYLPWIYDNDTVGPHFGKVGDMNTATDITFGAATPVGNGLVRIPVFVNGAVSDAFGVKFNTNSPIEALTPVNSENGKVSVDNGDNVAVVIGNGSFEQGKPVAYVTVKEQASYAFSGIRFNEQQRADQALNNGSAQTDNMLSAYPNPMSTSTSFAINLPVNGTYTVRVFDTFGKLVSTIFDGAATAGTLSVTWDGSNVAAGAYIVRVDGEGVQASHMVTVVR</sequence>
<accession>A0A1M3L594</accession>
<dbReference type="InterPro" id="IPR025965">
    <property type="entry name" value="FlgD/Vpr_Ig-like"/>
</dbReference>
<gene>
    <name evidence="2" type="ORF">BGO89_03850</name>
</gene>
<evidence type="ECO:0000313" key="3">
    <source>
        <dbReference type="Proteomes" id="UP000184233"/>
    </source>
</evidence>
<comment type="caution">
    <text evidence="2">The sequence shown here is derived from an EMBL/GenBank/DDBJ whole genome shotgun (WGS) entry which is preliminary data.</text>
</comment>
<organism evidence="2 3">
    <name type="scientific">Candidatus Kapaibacterium thiocyanatum</name>
    <dbReference type="NCBI Taxonomy" id="1895771"/>
    <lineage>
        <taxon>Bacteria</taxon>
        <taxon>Pseudomonadati</taxon>
        <taxon>Candidatus Kapaibacteriota</taxon>
        <taxon>Candidatus Kapaibacteriia</taxon>
        <taxon>Candidatus Kapaibacteriales</taxon>
        <taxon>Candidatus Kapaibacteriaceae</taxon>
        <taxon>Candidatus Kapaibacterium</taxon>
    </lineage>
</organism>
<proteinExistence type="predicted"/>
<dbReference type="EMBL" id="MKVH01000003">
    <property type="protein sequence ID" value="OJX60715.1"/>
    <property type="molecule type" value="Genomic_DNA"/>
</dbReference>